<evidence type="ECO:0000256" key="5">
    <source>
        <dbReference type="ARBA" id="ARBA00023143"/>
    </source>
</evidence>
<evidence type="ECO:0000256" key="1">
    <source>
        <dbReference type="ARBA" id="ARBA00002591"/>
    </source>
</evidence>
<dbReference type="PRINTS" id="PR01010">
    <property type="entry name" value="FLGPRINGFLGI"/>
</dbReference>
<keyword evidence="7" id="KW-0969">Cilium</keyword>
<evidence type="ECO:0000256" key="6">
    <source>
        <dbReference type="HAMAP-Rule" id="MF_00416"/>
    </source>
</evidence>
<comment type="subcellular location">
    <subcellularLocation>
        <location evidence="2 6">Bacterial flagellum basal body</location>
    </subcellularLocation>
</comment>
<comment type="similarity">
    <text evidence="3 6">Belongs to the FlgI family.</text>
</comment>
<dbReference type="GO" id="GO:0005198">
    <property type="term" value="F:structural molecule activity"/>
    <property type="evidence" value="ECO:0007669"/>
    <property type="project" value="InterPro"/>
</dbReference>
<dbReference type="PANTHER" id="PTHR30381">
    <property type="entry name" value="FLAGELLAR P-RING PERIPLASMIC PROTEIN FLGI"/>
    <property type="match status" value="1"/>
</dbReference>
<name>A0A1T5LWZ4_9GAMM</name>
<gene>
    <name evidence="6" type="primary">flgI</name>
    <name evidence="7" type="ORF">SAMN06296058_3322</name>
</gene>
<evidence type="ECO:0000313" key="7">
    <source>
        <dbReference type="EMBL" id="SKC80491.1"/>
    </source>
</evidence>
<comment type="subunit">
    <text evidence="6">The basal body constitutes a major portion of the flagellar organelle and consists of four rings (L,P,S, and M) mounted on a central rod.</text>
</comment>
<accession>A0A1T5LWZ4</accession>
<dbReference type="PANTHER" id="PTHR30381:SF0">
    <property type="entry name" value="FLAGELLAR P-RING PROTEIN"/>
    <property type="match status" value="1"/>
</dbReference>
<comment type="function">
    <text evidence="1 6">Assembles around the rod to form the L-ring and probably protects the motor/basal body from shearing forces during rotation.</text>
</comment>
<dbReference type="Pfam" id="PF02119">
    <property type="entry name" value="FlgI"/>
    <property type="match status" value="1"/>
</dbReference>
<proteinExistence type="inferred from homology"/>
<keyword evidence="7" id="KW-0282">Flagellum</keyword>
<dbReference type="Proteomes" id="UP000190341">
    <property type="component" value="Unassembled WGS sequence"/>
</dbReference>
<dbReference type="NCBIfam" id="NF003676">
    <property type="entry name" value="PRK05303.1"/>
    <property type="match status" value="1"/>
</dbReference>
<evidence type="ECO:0000256" key="4">
    <source>
        <dbReference type="ARBA" id="ARBA00022729"/>
    </source>
</evidence>
<sequence>MPWVKTRVRLKKVKTKSAERGMSPRNRDAATIFGLLAWVTLVLMMVIPAARAERIKDLAQVGGVRSNPLVGYGLVVGLDGTGDRTSQAPFTVQSLKNLLGELGVNVPANVNPQLKNVAAVAIHADLPAFAKPGQPIDITVSSIGNSTSLRGGSLLMAPLRGADGEVYAIAQGNLVVGGFGAQGRDGSKVSVNVPSVGRIPNGAIVERAVPNAMGEDAGGNITLNLHQADFTTVSRMVDALQARFGNGSAAAVDAVTVVVRAPQDPGSRVMFMAQVENLELNPGSAAAKIVVNARTGTVVIGSNVTVMPAAVTHGSLTVTITESAEVSQPNSFTRGGQAVVVPQSTVTVNQEGNRMFKFEGGTSLDEIVRAVNEVGAAPGDLIAILEALKQAGALRAELEII</sequence>
<dbReference type="STRING" id="428993.SAMN06296058_3322"/>
<protein>
    <recommendedName>
        <fullName evidence="6">Flagellar P-ring protein</fullName>
    </recommendedName>
    <alternativeName>
        <fullName evidence="6">Basal body P-ring protein</fullName>
    </alternativeName>
</protein>
<keyword evidence="8" id="KW-1185">Reference proteome</keyword>
<keyword evidence="7" id="KW-0966">Cell projection</keyword>
<dbReference type="EMBL" id="FUZV01000002">
    <property type="protein sequence ID" value="SKC80491.1"/>
    <property type="molecule type" value="Genomic_DNA"/>
</dbReference>
<keyword evidence="4" id="KW-0732">Signal</keyword>
<keyword evidence="5 6" id="KW-0975">Bacterial flagellum</keyword>
<evidence type="ECO:0000256" key="3">
    <source>
        <dbReference type="ARBA" id="ARBA00008994"/>
    </source>
</evidence>
<evidence type="ECO:0000256" key="2">
    <source>
        <dbReference type="ARBA" id="ARBA00004117"/>
    </source>
</evidence>
<reference evidence="7 8" key="1">
    <citation type="submission" date="2017-02" db="EMBL/GenBank/DDBJ databases">
        <authorList>
            <person name="Peterson S.W."/>
        </authorList>
    </citation>
    <scope>NUCLEOTIDE SEQUENCE [LARGE SCALE GENOMIC DNA]</scope>
    <source>
        <strain evidence="7 8">P15</strain>
    </source>
</reference>
<organism evidence="7 8">
    <name type="scientific">Pseudoxanthomonas indica</name>
    <dbReference type="NCBI Taxonomy" id="428993"/>
    <lineage>
        <taxon>Bacteria</taxon>
        <taxon>Pseudomonadati</taxon>
        <taxon>Pseudomonadota</taxon>
        <taxon>Gammaproteobacteria</taxon>
        <taxon>Lysobacterales</taxon>
        <taxon>Lysobacteraceae</taxon>
        <taxon>Pseudoxanthomonas</taxon>
    </lineage>
</organism>
<dbReference type="AlphaFoldDB" id="A0A1T5LWZ4"/>
<dbReference type="GO" id="GO:0030288">
    <property type="term" value="C:outer membrane-bounded periplasmic space"/>
    <property type="evidence" value="ECO:0007669"/>
    <property type="project" value="InterPro"/>
</dbReference>
<evidence type="ECO:0000313" key="8">
    <source>
        <dbReference type="Proteomes" id="UP000190341"/>
    </source>
</evidence>
<dbReference type="GO" id="GO:0071973">
    <property type="term" value="P:bacterial-type flagellum-dependent cell motility"/>
    <property type="evidence" value="ECO:0007669"/>
    <property type="project" value="InterPro"/>
</dbReference>
<dbReference type="HAMAP" id="MF_00416">
    <property type="entry name" value="FlgI"/>
    <property type="match status" value="1"/>
</dbReference>
<dbReference type="GO" id="GO:0009428">
    <property type="term" value="C:bacterial-type flagellum basal body, distal rod, P ring"/>
    <property type="evidence" value="ECO:0007669"/>
    <property type="project" value="InterPro"/>
</dbReference>
<dbReference type="InterPro" id="IPR001782">
    <property type="entry name" value="Flag_FlgI"/>
</dbReference>